<dbReference type="EMBL" id="BLKM01003391">
    <property type="protein sequence ID" value="GFG28664.1"/>
    <property type="molecule type" value="Genomic_DNA"/>
</dbReference>
<organism evidence="1 2">
    <name type="scientific">Coptotermes formosanus</name>
    <name type="common">Formosan subterranean termite</name>
    <dbReference type="NCBI Taxonomy" id="36987"/>
    <lineage>
        <taxon>Eukaryota</taxon>
        <taxon>Metazoa</taxon>
        <taxon>Ecdysozoa</taxon>
        <taxon>Arthropoda</taxon>
        <taxon>Hexapoda</taxon>
        <taxon>Insecta</taxon>
        <taxon>Pterygota</taxon>
        <taxon>Neoptera</taxon>
        <taxon>Polyneoptera</taxon>
        <taxon>Dictyoptera</taxon>
        <taxon>Blattodea</taxon>
        <taxon>Blattoidea</taxon>
        <taxon>Termitoidae</taxon>
        <taxon>Rhinotermitidae</taxon>
        <taxon>Coptotermes</taxon>
    </lineage>
</organism>
<dbReference type="AlphaFoldDB" id="A0A6L2P8V8"/>
<comment type="caution">
    <text evidence="1">The sequence shown here is derived from an EMBL/GenBank/DDBJ whole genome shotgun (WGS) entry which is preliminary data.</text>
</comment>
<accession>A0A6L2P8V8</accession>
<sequence>ELWHSVISVTGAIKGVNAALQISATCPLVVIWPSHHAYPTPNVDFHVTNVTDISEVECFNNHKILRPAGSRLTVCESRRCCASCGATVTNSKHECHKPYCKNSLTGR</sequence>
<proteinExistence type="predicted"/>
<feature type="non-terminal residue" evidence="1">
    <location>
        <position position="1"/>
    </location>
</feature>
<reference evidence="2" key="1">
    <citation type="submission" date="2020-01" db="EMBL/GenBank/DDBJ databases">
        <title>Draft genome sequence of the Termite Coptotermes fromosanus.</title>
        <authorList>
            <person name="Itakura S."/>
            <person name="Yosikawa Y."/>
            <person name="Umezawa K."/>
        </authorList>
    </citation>
    <scope>NUCLEOTIDE SEQUENCE [LARGE SCALE GENOMIC DNA]</scope>
</reference>
<gene>
    <name evidence="1" type="ORF">Cfor_10402</name>
</gene>
<name>A0A6L2P8V8_COPFO</name>
<evidence type="ECO:0000313" key="2">
    <source>
        <dbReference type="Proteomes" id="UP000502823"/>
    </source>
</evidence>
<dbReference type="InParanoid" id="A0A6L2P8V8"/>
<evidence type="ECO:0000313" key="1">
    <source>
        <dbReference type="EMBL" id="GFG28664.1"/>
    </source>
</evidence>
<dbReference type="Proteomes" id="UP000502823">
    <property type="component" value="Unassembled WGS sequence"/>
</dbReference>
<protein>
    <submittedName>
        <fullName evidence="1">Uncharacterized protein</fullName>
    </submittedName>
</protein>
<keyword evidence="2" id="KW-1185">Reference proteome</keyword>